<sequence length="122" mass="13033">MDGARSFQGMAAPSIRRIGRLFALLCAAPLGHCVAFGQRAGVQPDTVDQLNAVQFDSRCHSVTTDPPPAIDPFALVEGLLEPLGSNVRAQLDHTESPTLRDSAQHFFGAGRAREGKRVRPAA</sequence>
<dbReference type="HOGENOM" id="CLU_2031054_0_0_1"/>
<dbReference type="AlphaFoldDB" id="A0A0D3JNZ2"/>
<dbReference type="EnsemblProtists" id="EOD25227">
    <property type="protein sequence ID" value="EOD25227"/>
    <property type="gene ID" value="EMIHUDRAFT_206419"/>
</dbReference>
<dbReference type="RefSeq" id="XP_005777656.1">
    <property type="nucleotide sequence ID" value="XM_005777599.1"/>
</dbReference>
<dbReference type="KEGG" id="ehx:EMIHUDRAFT_206419"/>
<name>A0A0D3JNZ2_EMIH1</name>
<accession>A0A0D3JNZ2</accession>
<evidence type="ECO:0000313" key="2">
    <source>
        <dbReference type="EnsemblProtists" id="EOD25227"/>
    </source>
</evidence>
<proteinExistence type="predicted"/>
<evidence type="ECO:0000256" key="1">
    <source>
        <dbReference type="SAM" id="SignalP"/>
    </source>
</evidence>
<dbReference type="PaxDb" id="2903-EOD25227"/>
<dbReference type="GeneID" id="17270773"/>
<dbReference type="Proteomes" id="UP000013827">
    <property type="component" value="Unassembled WGS sequence"/>
</dbReference>
<organism evidence="2 3">
    <name type="scientific">Emiliania huxleyi (strain CCMP1516)</name>
    <dbReference type="NCBI Taxonomy" id="280463"/>
    <lineage>
        <taxon>Eukaryota</taxon>
        <taxon>Haptista</taxon>
        <taxon>Haptophyta</taxon>
        <taxon>Prymnesiophyceae</taxon>
        <taxon>Isochrysidales</taxon>
        <taxon>Noelaerhabdaceae</taxon>
        <taxon>Emiliania</taxon>
    </lineage>
</organism>
<keyword evidence="3" id="KW-1185">Reference proteome</keyword>
<evidence type="ECO:0000313" key="3">
    <source>
        <dbReference type="Proteomes" id="UP000013827"/>
    </source>
</evidence>
<keyword evidence="1" id="KW-0732">Signal</keyword>
<protein>
    <submittedName>
        <fullName evidence="2">Uncharacterized protein</fullName>
    </submittedName>
</protein>
<feature type="chain" id="PRO_5044291494" evidence="1">
    <location>
        <begin position="34"/>
        <end position="122"/>
    </location>
</feature>
<reference evidence="3" key="1">
    <citation type="journal article" date="2013" name="Nature">
        <title>Pan genome of the phytoplankton Emiliania underpins its global distribution.</title>
        <authorList>
            <person name="Read B.A."/>
            <person name="Kegel J."/>
            <person name="Klute M.J."/>
            <person name="Kuo A."/>
            <person name="Lefebvre S.C."/>
            <person name="Maumus F."/>
            <person name="Mayer C."/>
            <person name="Miller J."/>
            <person name="Monier A."/>
            <person name="Salamov A."/>
            <person name="Young J."/>
            <person name="Aguilar M."/>
            <person name="Claverie J.M."/>
            <person name="Frickenhaus S."/>
            <person name="Gonzalez K."/>
            <person name="Herman E.K."/>
            <person name="Lin Y.C."/>
            <person name="Napier J."/>
            <person name="Ogata H."/>
            <person name="Sarno A.F."/>
            <person name="Shmutz J."/>
            <person name="Schroeder D."/>
            <person name="de Vargas C."/>
            <person name="Verret F."/>
            <person name="von Dassow P."/>
            <person name="Valentin K."/>
            <person name="Van de Peer Y."/>
            <person name="Wheeler G."/>
            <person name="Dacks J.B."/>
            <person name="Delwiche C.F."/>
            <person name="Dyhrman S.T."/>
            <person name="Glockner G."/>
            <person name="John U."/>
            <person name="Richards T."/>
            <person name="Worden A.Z."/>
            <person name="Zhang X."/>
            <person name="Grigoriev I.V."/>
            <person name="Allen A.E."/>
            <person name="Bidle K."/>
            <person name="Borodovsky M."/>
            <person name="Bowler C."/>
            <person name="Brownlee C."/>
            <person name="Cock J.M."/>
            <person name="Elias M."/>
            <person name="Gladyshev V.N."/>
            <person name="Groth M."/>
            <person name="Guda C."/>
            <person name="Hadaegh A."/>
            <person name="Iglesias-Rodriguez M.D."/>
            <person name="Jenkins J."/>
            <person name="Jones B.M."/>
            <person name="Lawson T."/>
            <person name="Leese F."/>
            <person name="Lindquist E."/>
            <person name="Lobanov A."/>
            <person name="Lomsadze A."/>
            <person name="Malik S.B."/>
            <person name="Marsh M.E."/>
            <person name="Mackinder L."/>
            <person name="Mock T."/>
            <person name="Mueller-Roeber B."/>
            <person name="Pagarete A."/>
            <person name="Parker M."/>
            <person name="Probert I."/>
            <person name="Quesneville H."/>
            <person name="Raines C."/>
            <person name="Rensing S.A."/>
            <person name="Riano-Pachon D.M."/>
            <person name="Richier S."/>
            <person name="Rokitta S."/>
            <person name="Shiraiwa Y."/>
            <person name="Soanes D.M."/>
            <person name="van der Giezen M."/>
            <person name="Wahlund T.M."/>
            <person name="Williams B."/>
            <person name="Wilson W."/>
            <person name="Wolfe G."/>
            <person name="Wurch L.L."/>
        </authorList>
    </citation>
    <scope>NUCLEOTIDE SEQUENCE</scope>
</reference>
<reference evidence="2" key="2">
    <citation type="submission" date="2024-10" db="UniProtKB">
        <authorList>
            <consortium name="EnsemblProtists"/>
        </authorList>
    </citation>
    <scope>IDENTIFICATION</scope>
</reference>
<feature type="signal peptide" evidence="1">
    <location>
        <begin position="1"/>
        <end position="33"/>
    </location>
</feature>